<feature type="region of interest" description="Disordered" evidence="2">
    <location>
        <begin position="108"/>
        <end position="127"/>
    </location>
</feature>
<dbReference type="PANTHER" id="PTHR12829">
    <property type="entry name" value="N6-ADENOSINE-METHYLTRANSFERASE"/>
    <property type="match status" value="1"/>
</dbReference>
<dbReference type="Gene3D" id="3.40.50.150">
    <property type="entry name" value="Vaccinia Virus protein VP39"/>
    <property type="match status" value="1"/>
</dbReference>
<dbReference type="GO" id="GO:0003676">
    <property type="term" value="F:nucleic acid binding"/>
    <property type="evidence" value="ECO:0007669"/>
    <property type="project" value="InterPro"/>
</dbReference>
<sequence length="391" mass="45289">LTDWLDMSILLETEEGWIISHEKYFDKVQVQSSDEDLSSETYLKLNPDLFEITEPFKDKLVINGKRVKDDSKLDFSNITLLVKGLYEGMRSHPDSKVIFEQSQKCVEEESHNKLEESSPGRRPSSNAKAVQTARDFFDNVKDIQWPEFHGQNPSSEGAVMRSMGGCDSSHKFIFLPNTKFYCKDVSELDKTFCGKEKEERFDVIVMDPPWRNKFIRRKKRKQHEAGYQLIDDDGIAKLPIGKLLKDDGLVVCWCTNAKSHQDALINEIFRDWNVKYLETWYWLKVTKSGVPICHFNIDNRKQPYEVIIIGIRQENLTSSHGAPAPKPKIVVSVPSSVNSHKPPLIDILRRRFKNRSFEHKCEVFARYLIPGFTSFGNEVIKLQHSNLFVER</sequence>
<reference evidence="3 4" key="1">
    <citation type="journal article" date="2016" name="Genome Biol. Evol.">
        <title>Gene Family Evolution Reflects Adaptation to Soil Environmental Stressors in the Genome of the Collembolan Orchesella cincta.</title>
        <authorList>
            <person name="Faddeeva-Vakhrusheva A."/>
            <person name="Derks M.F."/>
            <person name="Anvar S.Y."/>
            <person name="Agamennone V."/>
            <person name="Suring W."/>
            <person name="Smit S."/>
            <person name="van Straalen N.M."/>
            <person name="Roelofs D."/>
        </authorList>
    </citation>
    <scope>NUCLEOTIDE SEQUENCE [LARGE SCALE GENOMIC DNA]</scope>
    <source>
        <tissue evidence="3">Mixed pool</tissue>
    </source>
</reference>
<comment type="caution">
    <text evidence="3">The sequence shown here is derived from an EMBL/GenBank/DDBJ whole genome shotgun (WGS) entry which is preliminary data.</text>
</comment>
<dbReference type="PROSITE" id="PS51143">
    <property type="entry name" value="MT_A70"/>
    <property type="match status" value="1"/>
</dbReference>
<dbReference type="InterPro" id="IPR007757">
    <property type="entry name" value="MT-A70-like"/>
</dbReference>
<dbReference type="Pfam" id="PF05063">
    <property type="entry name" value="MT-A70"/>
    <property type="match status" value="1"/>
</dbReference>
<dbReference type="GO" id="GO:0005634">
    <property type="term" value="C:nucleus"/>
    <property type="evidence" value="ECO:0007669"/>
    <property type="project" value="TreeGrafter"/>
</dbReference>
<dbReference type="PANTHER" id="PTHR12829:SF4">
    <property type="entry name" value="N(6)-ADENINE-SPECIFIC METHYLTRANSFERASE METTL4"/>
    <property type="match status" value="1"/>
</dbReference>
<dbReference type="EMBL" id="LJIJ01000234">
    <property type="protein sequence ID" value="ODN00078.1"/>
    <property type="molecule type" value="Genomic_DNA"/>
</dbReference>
<evidence type="ECO:0000256" key="1">
    <source>
        <dbReference type="PROSITE-ProRule" id="PRU00489"/>
    </source>
</evidence>
<proteinExistence type="inferred from homology"/>
<comment type="similarity">
    <text evidence="1">Belongs to the MT-A70-like family.</text>
</comment>
<dbReference type="OMA" id="RFYNHNV"/>
<dbReference type="GO" id="GO:0032259">
    <property type="term" value="P:methylation"/>
    <property type="evidence" value="ECO:0007669"/>
    <property type="project" value="UniProtKB-KW"/>
</dbReference>
<evidence type="ECO:0000313" key="4">
    <source>
        <dbReference type="Proteomes" id="UP000094527"/>
    </source>
</evidence>
<dbReference type="SUPFAM" id="SSF53335">
    <property type="entry name" value="S-adenosyl-L-methionine-dependent methyltransferases"/>
    <property type="match status" value="1"/>
</dbReference>
<evidence type="ECO:0000313" key="3">
    <source>
        <dbReference type="EMBL" id="ODN00078.1"/>
    </source>
</evidence>
<dbReference type="Proteomes" id="UP000094527">
    <property type="component" value="Unassembled WGS sequence"/>
</dbReference>
<accession>A0A1D2N469</accession>
<dbReference type="STRING" id="48709.A0A1D2N469"/>
<gene>
    <name evidence="3" type="ORF">Ocin01_06587</name>
</gene>
<keyword evidence="3" id="KW-0489">Methyltransferase</keyword>
<dbReference type="InterPro" id="IPR002052">
    <property type="entry name" value="DNA_methylase_N6_adenine_CS"/>
</dbReference>
<name>A0A1D2N469_ORCCI</name>
<feature type="non-terminal residue" evidence="3">
    <location>
        <position position="1"/>
    </location>
</feature>
<keyword evidence="3" id="KW-0808">Transferase</keyword>
<keyword evidence="4" id="KW-1185">Reference proteome</keyword>
<dbReference type="AlphaFoldDB" id="A0A1D2N469"/>
<feature type="compositionally biased region" description="Basic and acidic residues" evidence="2">
    <location>
        <begin position="108"/>
        <end position="119"/>
    </location>
</feature>
<organism evidence="3 4">
    <name type="scientific">Orchesella cincta</name>
    <name type="common">Springtail</name>
    <name type="synonym">Podura cincta</name>
    <dbReference type="NCBI Taxonomy" id="48709"/>
    <lineage>
        <taxon>Eukaryota</taxon>
        <taxon>Metazoa</taxon>
        <taxon>Ecdysozoa</taxon>
        <taxon>Arthropoda</taxon>
        <taxon>Hexapoda</taxon>
        <taxon>Collembola</taxon>
        <taxon>Entomobryomorpha</taxon>
        <taxon>Entomobryoidea</taxon>
        <taxon>Orchesellidae</taxon>
        <taxon>Orchesellinae</taxon>
        <taxon>Orchesella</taxon>
    </lineage>
</organism>
<protein>
    <submittedName>
        <fullName evidence="3">Methyltransferase-like protein 4</fullName>
    </submittedName>
</protein>
<dbReference type="InterPro" id="IPR029063">
    <property type="entry name" value="SAM-dependent_MTases_sf"/>
</dbReference>
<dbReference type="OrthoDB" id="61116at2759"/>
<evidence type="ECO:0000256" key="2">
    <source>
        <dbReference type="SAM" id="MobiDB-lite"/>
    </source>
</evidence>
<dbReference type="GO" id="GO:0008168">
    <property type="term" value="F:methyltransferase activity"/>
    <property type="evidence" value="ECO:0007669"/>
    <property type="project" value="UniProtKB-KW"/>
</dbReference>
<dbReference type="PROSITE" id="PS00092">
    <property type="entry name" value="N6_MTASE"/>
    <property type="match status" value="1"/>
</dbReference>